<evidence type="ECO:0000256" key="6">
    <source>
        <dbReference type="ARBA" id="ARBA00022729"/>
    </source>
</evidence>
<evidence type="ECO:0000256" key="3">
    <source>
        <dbReference type="ARBA" id="ARBA00022525"/>
    </source>
</evidence>
<dbReference type="PROSITE" id="PS00197">
    <property type="entry name" value="2FE2S_FER_1"/>
    <property type="match status" value="1"/>
</dbReference>
<dbReference type="PANTHER" id="PTHR16877:SF0">
    <property type="entry name" value="HEPCIDIN"/>
    <property type="match status" value="1"/>
</dbReference>
<accession>A0AAQ4S3I8</accession>
<proteinExistence type="inferred from homology"/>
<dbReference type="GO" id="GO:0006879">
    <property type="term" value="P:intracellular iron ion homeostasis"/>
    <property type="evidence" value="ECO:0007669"/>
    <property type="project" value="InterPro"/>
</dbReference>
<dbReference type="InterPro" id="IPR006058">
    <property type="entry name" value="2Fe2S_fd_BS"/>
</dbReference>
<evidence type="ECO:0000313" key="10">
    <source>
        <dbReference type="Ensembl" id="ENSGACP00000069463.1"/>
    </source>
</evidence>
<keyword evidence="4" id="KW-0929">Antimicrobial</keyword>
<evidence type="ECO:0000256" key="7">
    <source>
        <dbReference type="ARBA" id="ARBA00023022"/>
    </source>
</evidence>
<keyword evidence="7" id="KW-0044">Antibiotic</keyword>
<dbReference type="GO" id="GO:0051537">
    <property type="term" value="F:2 iron, 2 sulfur cluster binding"/>
    <property type="evidence" value="ECO:0007669"/>
    <property type="project" value="InterPro"/>
</dbReference>
<reference evidence="10" key="2">
    <citation type="submission" date="2025-08" db="UniProtKB">
        <authorList>
            <consortium name="Ensembl"/>
        </authorList>
    </citation>
    <scope>IDENTIFICATION</scope>
</reference>
<sequence>MKTFSVAVAVAIVLTFICIQQSSAVPTAEVQEVEEPMSVEFPLAEQEETSVDSWKMKTFSVAVAVAIVLTFICIQQSSAVPTAEVQEVEEPMSVEFPLAEQEETSVDSWKMPYNIREKRGIKCKFCCGCCTPGVCGLCCRF</sequence>
<name>A0AAQ4S3I8_GASAC</name>
<evidence type="ECO:0000256" key="2">
    <source>
        <dbReference type="ARBA" id="ARBA00008022"/>
    </source>
</evidence>
<reference evidence="10" key="3">
    <citation type="submission" date="2025-09" db="UniProtKB">
        <authorList>
            <consortium name="Ensembl"/>
        </authorList>
    </citation>
    <scope>IDENTIFICATION</scope>
</reference>
<dbReference type="GO" id="GO:0005179">
    <property type="term" value="F:hormone activity"/>
    <property type="evidence" value="ECO:0007669"/>
    <property type="project" value="UniProtKB-KW"/>
</dbReference>
<dbReference type="GeneTree" id="ENSGT00390000013999"/>
<feature type="signal peptide" evidence="9">
    <location>
        <begin position="1"/>
        <end position="24"/>
    </location>
</feature>
<keyword evidence="8" id="KW-1015">Disulfide bond</keyword>
<protein>
    <recommendedName>
        <fullName evidence="12">Hepcidin</fullName>
    </recommendedName>
</protein>
<dbReference type="GO" id="GO:0042742">
    <property type="term" value="P:defense response to bacterium"/>
    <property type="evidence" value="ECO:0007669"/>
    <property type="project" value="UniProtKB-KW"/>
</dbReference>
<dbReference type="Pfam" id="PF06446">
    <property type="entry name" value="Hepcidin"/>
    <property type="match status" value="1"/>
</dbReference>
<keyword evidence="11" id="KW-1185">Reference proteome</keyword>
<evidence type="ECO:0000256" key="1">
    <source>
        <dbReference type="ARBA" id="ARBA00004613"/>
    </source>
</evidence>
<dbReference type="PANTHER" id="PTHR16877">
    <property type="entry name" value="HEPCIDIN"/>
    <property type="match status" value="1"/>
</dbReference>
<dbReference type="GO" id="GO:0005576">
    <property type="term" value="C:extracellular region"/>
    <property type="evidence" value="ECO:0007669"/>
    <property type="project" value="UniProtKB-SubCell"/>
</dbReference>
<reference evidence="10 11" key="1">
    <citation type="journal article" date="2021" name="G3 (Bethesda)">
        <title>Improved contiguity of the threespine stickleback genome using long-read sequencing.</title>
        <authorList>
            <person name="Nath S."/>
            <person name="Shaw D.E."/>
            <person name="White M.A."/>
        </authorList>
    </citation>
    <scope>NUCLEOTIDE SEQUENCE [LARGE SCALE GENOMIC DNA]</scope>
    <source>
        <strain evidence="10 11">Lake Benthic</strain>
    </source>
</reference>
<evidence type="ECO:0008006" key="12">
    <source>
        <dbReference type="Google" id="ProtNLM"/>
    </source>
</evidence>
<evidence type="ECO:0000256" key="9">
    <source>
        <dbReference type="SAM" id="SignalP"/>
    </source>
</evidence>
<comment type="subcellular location">
    <subcellularLocation>
        <location evidence="1">Secreted</location>
    </subcellularLocation>
</comment>
<dbReference type="Ensembl" id="ENSGACT00000039385.1">
    <property type="protein sequence ID" value="ENSGACP00000069463.1"/>
    <property type="gene ID" value="ENSGACG00000026006.1"/>
</dbReference>
<feature type="chain" id="PRO_5042887788" description="Hepcidin" evidence="9">
    <location>
        <begin position="25"/>
        <end position="141"/>
    </location>
</feature>
<evidence type="ECO:0000256" key="5">
    <source>
        <dbReference type="ARBA" id="ARBA00022702"/>
    </source>
</evidence>
<evidence type="ECO:0000256" key="8">
    <source>
        <dbReference type="ARBA" id="ARBA00023157"/>
    </source>
</evidence>
<evidence type="ECO:0000256" key="4">
    <source>
        <dbReference type="ARBA" id="ARBA00022529"/>
    </source>
</evidence>
<organism evidence="10 11">
    <name type="scientific">Gasterosteus aculeatus aculeatus</name>
    <name type="common">three-spined stickleback</name>
    <dbReference type="NCBI Taxonomy" id="481459"/>
    <lineage>
        <taxon>Eukaryota</taxon>
        <taxon>Metazoa</taxon>
        <taxon>Chordata</taxon>
        <taxon>Craniata</taxon>
        <taxon>Vertebrata</taxon>
        <taxon>Euteleostomi</taxon>
        <taxon>Actinopterygii</taxon>
        <taxon>Neopterygii</taxon>
        <taxon>Teleostei</taxon>
        <taxon>Neoteleostei</taxon>
        <taxon>Acanthomorphata</taxon>
        <taxon>Eupercaria</taxon>
        <taxon>Perciformes</taxon>
        <taxon>Cottioidei</taxon>
        <taxon>Gasterosteales</taxon>
        <taxon>Gasterosteidae</taxon>
        <taxon>Gasterosteus</taxon>
    </lineage>
</organism>
<keyword evidence="5" id="KW-0372">Hormone</keyword>
<comment type="similarity">
    <text evidence="2">Belongs to the hepcidin family.</text>
</comment>
<dbReference type="AlphaFoldDB" id="A0AAQ4S3I8"/>
<evidence type="ECO:0000313" key="11">
    <source>
        <dbReference type="Proteomes" id="UP000007635"/>
    </source>
</evidence>
<keyword evidence="3" id="KW-0964">Secreted</keyword>
<keyword evidence="6 9" id="KW-0732">Signal</keyword>
<dbReference type="InterPro" id="IPR010500">
    <property type="entry name" value="Hepcidin"/>
</dbReference>
<dbReference type="Proteomes" id="UP000007635">
    <property type="component" value="Chromosome XX"/>
</dbReference>